<evidence type="ECO:0000313" key="1">
    <source>
        <dbReference type="EMBL" id="MDR7301724.1"/>
    </source>
</evidence>
<name>A0AAE3ZEV6_9ACTN</name>
<protein>
    <submittedName>
        <fullName evidence="1">Uncharacterized protein</fullName>
    </submittedName>
</protein>
<dbReference type="EMBL" id="JAVDXW010000001">
    <property type="protein sequence ID" value="MDR7301724.1"/>
    <property type="molecule type" value="Genomic_DNA"/>
</dbReference>
<sequence>MTYVNGTLAYQRVATRWMPRPEVFFGRAGRRLRDSDKAILAIPGSARVEAPSSVILR</sequence>
<organism evidence="1 2">
    <name type="scientific">Haloactinomyces albus</name>
    <dbReference type="NCBI Taxonomy" id="1352928"/>
    <lineage>
        <taxon>Bacteria</taxon>
        <taxon>Bacillati</taxon>
        <taxon>Actinomycetota</taxon>
        <taxon>Actinomycetes</taxon>
        <taxon>Actinopolysporales</taxon>
        <taxon>Actinopolysporaceae</taxon>
        <taxon>Haloactinomyces</taxon>
    </lineage>
</organism>
<keyword evidence="2" id="KW-1185">Reference proteome</keyword>
<gene>
    <name evidence="1" type="ORF">JOF55_001905</name>
</gene>
<accession>A0AAE3ZEV6</accession>
<proteinExistence type="predicted"/>
<dbReference type="AlphaFoldDB" id="A0AAE3ZEV6"/>
<reference evidence="1" key="1">
    <citation type="submission" date="2023-07" db="EMBL/GenBank/DDBJ databases">
        <title>Sequencing the genomes of 1000 actinobacteria strains.</title>
        <authorList>
            <person name="Klenk H.-P."/>
        </authorList>
    </citation>
    <scope>NUCLEOTIDE SEQUENCE</scope>
    <source>
        <strain evidence="1">DSM 45977</strain>
    </source>
</reference>
<comment type="caution">
    <text evidence="1">The sequence shown here is derived from an EMBL/GenBank/DDBJ whole genome shotgun (WGS) entry which is preliminary data.</text>
</comment>
<evidence type="ECO:0000313" key="2">
    <source>
        <dbReference type="Proteomes" id="UP001180845"/>
    </source>
</evidence>
<dbReference type="Proteomes" id="UP001180845">
    <property type="component" value="Unassembled WGS sequence"/>
</dbReference>